<feature type="transmembrane region" description="Helical" evidence="1">
    <location>
        <begin position="160"/>
        <end position="185"/>
    </location>
</feature>
<evidence type="ECO:0000313" key="3">
    <source>
        <dbReference type="Proteomes" id="UP001260072"/>
    </source>
</evidence>
<sequence length="262" mass="27201">MRRAPRQVPTAAEWARALPRGARVPWAELEAHVLREHPAVLRLMGPAASGVRASRPGFRAVLGVGIVLGGLVLLAIVWAPIWGLATLSGDAFGVRDVDGAVAVPVAGVSLLVAAVLQLGLLVRALRGRPDAAGIGGGTAVLAVLIGIGTALVGVRQDVPAWPAWVGLAAAVAALGLVNVVLARVLPHRTAQPRTRDAASPGDRLARDRALGEAIAALPEAERTRLLDDRRRAIEWLRLQGTVSPDEAARAMRAPLGRLGAST</sequence>
<organism evidence="2 3">
    <name type="scientific">Agromyces indicus</name>
    <dbReference type="NCBI Taxonomy" id="758919"/>
    <lineage>
        <taxon>Bacteria</taxon>
        <taxon>Bacillati</taxon>
        <taxon>Actinomycetota</taxon>
        <taxon>Actinomycetes</taxon>
        <taxon>Micrococcales</taxon>
        <taxon>Microbacteriaceae</taxon>
        <taxon>Agromyces</taxon>
    </lineage>
</organism>
<keyword evidence="1" id="KW-0472">Membrane</keyword>
<keyword evidence="1" id="KW-0812">Transmembrane</keyword>
<feature type="transmembrane region" description="Helical" evidence="1">
    <location>
        <begin position="60"/>
        <end position="81"/>
    </location>
</feature>
<evidence type="ECO:0000256" key="1">
    <source>
        <dbReference type="SAM" id="Phobius"/>
    </source>
</evidence>
<keyword evidence="1" id="KW-1133">Transmembrane helix</keyword>
<name>A0ABU1FLF1_9MICO</name>
<dbReference type="RefSeq" id="WP_310520996.1">
    <property type="nucleotide sequence ID" value="NZ_BAABBS010000001.1"/>
</dbReference>
<protein>
    <submittedName>
        <fullName evidence="2">Uncharacterized protein</fullName>
    </submittedName>
</protein>
<dbReference type="EMBL" id="JAVKGS010000003">
    <property type="protein sequence ID" value="MDR5692589.1"/>
    <property type="molecule type" value="Genomic_DNA"/>
</dbReference>
<comment type="caution">
    <text evidence="2">The sequence shown here is derived from an EMBL/GenBank/DDBJ whole genome shotgun (WGS) entry which is preliminary data.</text>
</comment>
<evidence type="ECO:0000313" key="2">
    <source>
        <dbReference type="EMBL" id="MDR5692589.1"/>
    </source>
</evidence>
<keyword evidence="3" id="KW-1185">Reference proteome</keyword>
<accession>A0ABU1FLF1</accession>
<reference evidence="3" key="1">
    <citation type="submission" date="2023-07" db="EMBL/GenBank/DDBJ databases">
        <title>Description of three actinobacteria isolated from air of manufacturing shop in a pharmaceutical factory.</title>
        <authorList>
            <person name="Zhang D.-F."/>
        </authorList>
    </citation>
    <scope>NUCLEOTIDE SEQUENCE [LARGE SCALE GENOMIC DNA]</scope>
    <source>
        <strain evidence="3">CCTCC AB 2011122</strain>
    </source>
</reference>
<gene>
    <name evidence="2" type="ORF">RH861_11005</name>
</gene>
<feature type="transmembrane region" description="Helical" evidence="1">
    <location>
        <begin position="134"/>
        <end position="154"/>
    </location>
</feature>
<dbReference type="Proteomes" id="UP001260072">
    <property type="component" value="Unassembled WGS sequence"/>
</dbReference>
<proteinExistence type="predicted"/>
<feature type="transmembrane region" description="Helical" evidence="1">
    <location>
        <begin position="101"/>
        <end position="122"/>
    </location>
</feature>